<keyword evidence="12" id="KW-1185">Reference proteome</keyword>
<dbReference type="Gramene" id="KQK18135">
    <property type="protein sequence ID" value="KQK18135"/>
    <property type="gene ID" value="BRADI_1g39059v3"/>
</dbReference>
<evidence type="ECO:0000256" key="2">
    <source>
        <dbReference type="ARBA" id="ARBA00022475"/>
    </source>
</evidence>
<dbReference type="FunFam" id="1.20.58.1040:FF:000001">
    <property type="entry name" value="Glucan endo-1,3-beta-glucosidase 4"/>
    <property type="match status" value="1"/>
</dbReference>
<reference evidence="11" key="3">
    <citation type="submission" date="2018-08" db="UniProtKB">
        <authorList>
            <consortium name="EnsemblPlants"/>
        </authorList>
    </citation>
    <scope>IDENTIFICATION</scope>
    <source>
        <strain evidence="11">cv. Bd21</strain>
    </source>
</reference>
<dbReference type="EnsemblPlants" id="KQK18135">
    <property type="protein sequence ID" value="KQK18135"/>
    <property type="gene ID" value="BRADI_1g39059v3"/>
</dbReference>
<comment type="subcellular location">
    <subcellularLocation>
        <location evidence="1">Cell membrane</location>
        <topology evidence="1">Lipid-anchor</topology>
        <topology evidence="1">GPI-anchor</topology>
    </subcellularLocation>
</comment>
<dbReference type="InterPro" id="IPR012946">
    <property type="entry name" value="X8"/>
</dbReference>
<reference evidence="10 11" key="1">
    <citation type="journal article" date="2010" name="Nature">
        <title>Genome sequencing and analysis of the model grass Brachypodium distachyon.</title>
        <authorList>
            <consortium name="International Brachypodium Initiative"/>
        </authorList>
    </citation>
    <scope>NUCLEOTIDE SEQUENCE [LARGE SCALE GENOMIC DNA]</scope>
    <source>
        <strain evidence="10 11">Bd21</strain>
    </source>
</reference>
<keyword evidence="6" id="KW-1015">Disulfide bond</keyword>
<dbReference type="GO" id="GO:0009506">
    <property type="term" value="C:plasmodesma"/>
    <property type="evidence" value="ECO:0007669"/>
    <property type="project" value="UniProtKB-ARBA"/>
</dbReference>
<dbReference type="InParanoid" id="A0A0Q3H5I8"/>
<proteinExistence type="predicted"/>
<dbReference type="PANTHER" id="PTHR31044:SF33">
    <property type="entry name" value="PLASMODESMATA CALLOSE-BINDING PROTEIN 5"/>
    <property type="match status" value="1"/>
</dbReference>
<accession>A0A0Q3H5I8</accession>
<keyword evidence="2" id="KW-1003">Cell membrane</keyword>
<dbReference type="AlphaFoldDB" id="A0A0Q3H5I8"/>
<keyword evidence="4 8" id="KW-0732">Signal</keyword>
<dbReference type="GO" id="GO:0098552">
    <property type="term" value="C:side of membrane"/>
    <property type="evidence" value="ECO:0007669"/>
    <property type="project" value="UniProtKB-KW"/>
</dbReference>
<organism evidence="10">
    <name type="scientific">Brachypodium distachyon</name>
    <name type="common">Purple false brome</name>
    <name type="synonym">Trachynia distachya</name>
    <dbReference type="NCBI Taxonomy" id="15368"/>
    <lineage>
        <taxon>Eukaryota</taxon>
        <taxon>Viridiplantae</taxon>
        <taxon>Streptophyta</taxon>
        <taxon>Embryophyta</taxon>
        <taxon>Tracheophyta</taxon>
        <taxon>Spermatophyta</taxon>
        <taxon>Magnoliopsida</taxon>
        <taxon>Liliopsida</taxon>
        <taxon>Poales</taxon>
        <taxon>Poaceae</taxon>
        <taxon>BOP clade</taxon>
        <taxon>Pooideae</taxon>
        <taxon>Stipodae</taxon>
        <taxon>Brachypodieae</taxon>
        <taxon>Brachypodium</taxon>
    </lineage>
</organism>
<evidence type="ECO:0000259" key="9">
    <source>
        <dbReference type="SMART" id="SM00768"/>
    </source>
</evidence>
<evidence type="ECO:0000256" key="7">
    <source>
        <dbReference type="ARBA" id="ARBA00023180"/>
    </source>
</evidence>
<dbReference type="EMBL" id="CM000880">
    <property type="protein sequence ID" value="KQK18135.2"/>
    <property type="molecule type" value="Genomic_DNA"/>
</dbReference>
<dbReference type="Pfam" id="PF07983">
    <property type="entry name" value="X8"/>
    <property type="match status" value="1"/>
</dbReference>
<dbReference type="Gene3D" id="1.20.58.1040">
    <property type="match status" value="1"/>
</dbReference>
<dbReference type="InterPro" id="IPR044788">
    <property type="entry name" value="X8_dom_prot"/>
</dbReference>
<gene>
    <name evidence="10" type="ORF">BRADI_1g39059v3</name>
</gene>
<feature type="domain" description="X8" evidence="9">
    <location>
        <begin position="39"/>
        <end position="127"/>
    </location>
</feature>
<evidence type="ECO:0000256" key="3">
    <source>
        <dbReference type="ARBA" id="ARBA00022622"/>
    </source>
</evidence>
<protein>
    <recommendedName>
        <fullName evidence="9">X8 domain-containing protein</fullName>
    </recommendedName>
</protein>
<feature type="chain" id="PRO_5033724930" description="X8 domain-containing protein" evidence="8">
    <location>
        <begin position="23"/>
        <end position="445"/>
    </location>
</feature>
<keyword evidence="3" id="KW-0449">Lipoprotein</keyword>
<dbReference type="SMART" id="SM00768">
    <property type="entry name" value="X8"/>
    <property type="match status" value="1"/>
</dbReference>
<reference evidence="10" key="2">
    <citation type="submission" date="2017-06" db="EMBL/GenBank/DDBJ databases">
        <title>WGS assembly of Brachypodium distachyon.</title>
        <authorList>
            <consortium name="The International Brachypodium Initiative"/>
            <person name="Lucas S."/>
            <person name="Harmon-Smith M."/>
            <person name="Lail K."/>
            <person name="Tice H."/>
            <person name="Grimwood J."/>
            <person name="Bruce D."/>
            <person name="Barry K."/>
            <person name="Shu S."/>
            <person name="Lindquist E."/>
            <person name="Wang M."/>
            <person name="Pitluck S."/>
            <person name="Vogel J.P."/>
            <person name="Garvin D.F."/>
            <person name="Mockler T.C."/>
            <person name="Schmutz J."/>
            <person name="Rokhsar D."/>
            <person name="Bevan M.W."/>
        </authorList>
    </citation>
    <scope>NUCLEOTIDE SEQUENCE</scope>
    <source>
        <strain evidence="10">Bd21</strain>
    </source>
</reference>
<dbReference type="PANTHER" id="PTHR31044">
    <property type="entry name" value="BETA-1,3 GLUCANASE"/>
    <property type="match status" value="1"/>
</dbReference>
<dbReference type="STRING" id="15368.A0A0Q3H5I8"/>
<dbReference type="GO" id="GO:0005886">
    <property type="term" value="C:plasma membrane"/>
    <property type="evidence" value="ECO:0007669"/>
    <property type="project" value="UniProtKB-SubCell"/>
</dbReference>
<evidence type="ECO:0000256" key="6">
    <source>
        <dbReference type="ARBA" id="ARBA00023157"/>
    </source>
</evidence>
<evidence type="ECO:0000256" key="5">
    <source>
        <dbReference type="ARBA" id="ARBA00023136"/>
    </source>
</evidence>
<feature type="signal peptide" evidence="8">
    <location>
        <begin position="1"/>
        <end position="22"/>
    </location>
</feature>
<evidence type="ECO:0000256" key="1">
    <source>
        <dbReference type="ARBA" id="ARBA00004609"/>
    </source>
</evidence>
<dbReference type="OrthoDB" id="1919050at2759"/>
<evidence type="ECO:0000313" key="12">
    <source>
        <dbReference type="Proteomes" id="UP000008810"/>
    </source>
</evidence>
<evidence type="ECO:0000256" key="8">
    <source>
        <dbReference type="SAM" id="SignalP"/>
    </source>
</evidence>
<evidence type="ECO:0000313" key="10">
    <source>
        <dbReference type="EMBL" id="KQK18135.2"/>
    </source>
</evidence>
<name>A0A0Q3H5I8_BRADI</name>
<keyword evidence="5" id="KW-0472">Membrane</keyword>
<evidence type="ECO:0000256" key="4">
    <source>
        <dbReference type="ARBA" id="ARBA00022729"/>
    </source>
</evidence>
<sequence length="445" mass="47295">MVAASPPLLHLALPLLLFAAHAAVGSAAGAVAVSSGGQLWCVAKNNAEDGALQSAIDWACGPNGGADCRAIQLGGACYEPPDLLAHASYAFNDYFLRSGGAANPASCDFSGAAALIGLNPSHGNCVFPSSASPKNGSFTGTTSYGQNAADLSESSSCQLNLWSLLLCIGNTSRFLTGCRVIADPEPAKQACRMRSKPEIDAVDVVDVGARRQQLHHVADLDHAEADRALAAAERLTSDELMKLLHLSGHGTQGIFGDHRSSGIVKKHPVKLPSHEIGSVFKSLALIWVLDENVRSIVLPDSSYVRHMVHLILSDIGGLLDGLAATPSLFMPPLTVPCFLLLCLVLVIDLAATHGLSGTQERKGGRDASSLCRPCGLTIFELCRHRHCLLFISAGIDRRKYPRGKAERRMRSTFVGGGRWSHRGPALVVERYQAPRPHNPVVWTTT</sequence>
<dbReference type="Proteomes" id="UP000008810">
    <property type="component" value="Chromosome 1"/>
</dbReference>
<keyword evidence="3" id="KW-0336">GPI-anchor</keyword>
<evidence type="ECO:0000313" key="11">
    <source>
        <dbReference type="EnsemblPlants" id="KQK18135"/>
    </source>
</evidence>
<keyword evidence="7" id="KW-0325">Glycoprotein</keyword>